<reference evidence="4 5" key="1">
    <citation type="submission" date="2015-01" db="EMBL/GenBank/DDBJ databases">
        <title>Comparative genomics of the lactic acid bacteria isolated from the honey bee gut.</title>
        <authorList>
            <person name="Ellegaard K.M."/>
            <person name="Tamarit D."/>
            <person name="Javelind E."/>
            <person name="Olofsson T."/>
            <person name="Andersson S.G."/>
            <person name="Vasquez A."/>
        </authorList>
    </citation>
    <scope>NUCLEOTIDE SEQUENCE [LARGE SCALE GENOMIC DNA]</scope>
    <source>
        <strain evidence="4 5">Hma11</strain>
    </source>
</reference>
<dbReference type="AlphaFoldDB" id="A0A0F4LR92"/>
<gene>
    <name evidence="4" type="ORF">JF72_14120</name>
</gene>
<dbReference type="Pfam" id="PF03780">
    <property type="entry name" value="Asp23"/>
    <property type="match status" value="1"/>
</dbReference>
<dbReference type="EMBL" id="JXLG01000010">
    <property type="protein sequence ID" value="KJY60101.1"/>
    <property type="molecule type" value="Genomic_DNA"/>
</dbReference>
<evidence type="ECO:0000256" key="2">
    <source>
        <dbReference type="ARBA" id="ARBA00039575"/>
    </source>
</evidence>
<dbReference type="PATRIC" id="fig|303541.3.peg.1585"/>
<organism evidence="4 5">
    <name type="scientific">Lactobacillus apis</name>
    <dbReference type="NCBI Taxonomy" id="303541"/>
    <lineage>
        <taxon>Bacteria</taxon>
        <taxon>Bacillati</taxon>
        <taxon>Bacillota</taxon>
        <taxon>Bacilli</taxon>
        <taxon>Lactobacillales</taxon>
        <taxon>Lactobacillaceae</taxon>
        <taxon>Lactobacillus</taxon>
    </lineage>
</organism>
<dbReference type="STRING" id="303541.JF72_14120"/>
<accession>A0A0F4LR92</accession>
<feature type="compositionally biased region" description="Basic and acidic residues" evidence="3">
    <location>
        <begin position="141"/>
        <end position="166"/>
    </location>
</feature>
<dbReference type="PANTHER" id="PTHR34297">
    <property type="entry name" value="HYPOTHETICAL CYTOSOLIC PROTEIN-RELATED"/>
    <property type="match status" value="1"/>
</dbReference>
<comment type="caution">
    <text evidence="4">The sequence shown here is derived from an EMBL/GenBank/DDBJ whole genome shotgun (WGS) entry which is preliminary data.</text>
</comment>
<dbReference type="Proteomes" id="UP000033682">
    <property type="component" value="Unassembled WGS sequence"/>
</dbReference>
<dbReference type="HOGENOM" id="CLU_113198_1_1_9"/>
<keyword evidence="5" id="KW-1185">Reference proteome</keyword>
<comment type="similarity">
    <text evidence="1">Belongs to the asp23 family.</text>
</comment>
<sequence>MVQNNNNSKQEVKGDLTYDSKVIQKIVGIALADVKGLLTVNGGFFSNLADKIVNSDDVTNGVNVEVGKKQVAVDIEIVAEYGTDIPKLYDEIRQKIYDKVKEMTGLDTVEVNVTVVDIKTKEEHEKDSVSLQDRLTGATQDAKEKIDEQKDKAEDKKEEKKEDRVK</sequence>
<name>A0A0F4LR92_9LACO</name>
<feature type="region of interest" description="Disordered" evidence="3">
    <location>
        <begin position="122"/>
        <end position="166"/>
    </location>
</feature>
<dbReference type="PANTHER" id="PTHR34297:SF3">
    <property type="entry name" value="ALKALINE SHOCK PROTEIN 23"/>
    <property type="match status" value="1"/>
</dbReference>
<evidence type="ECO:0000313" key="4">
    <source>
        <dbReference type="EMBL" id="KJY60101.1"/>
    </source>
</evidence>
<evidence type="ECO:0000256" key="1">
    <source>
        <dbReference type="ARBA" id="ARBA00005721"/>
    </source>
</evidence>
<dbReference type="RefSeq" id="WP_046308047.1">
    <property type="nucleotide sequence ID" value="NZ_CAMLAW010000009.1"/>
</dbReference>
<evidence type="ECO:0000313" key="5">
    <source>
        <dbReference type="Proteomes" id="UP000033682"/>
    </source>
</evidence>
<dbReference type="InterPro" id="IPR005531">
    <property type="entry name" value="Asp23"/>
</dbReference>
<evidence type="ECO:0000256" key="3">
    <source>
        <dbReference type="SAM" id="MobiDB-lite"/>
    </source>
</evidence>
<protein>
    <recommendedName>
        <fullName evidence="2">Stress response regulator gls24 homolog</fullName>
    </recommendedName>
</protein>
<feature type="compositionally biased region" description="Polar residues" evidence="3">
    <location>
        <begin position="129"/>
        <end position="139"/>
    </location>
</feature>
<proteinExistence type="inferred from homology"/>